<gene>
    <name evidence="1" type="ORF">OCBIM_22004296mg</name>
</gene>
<evidence type="ECO:0000313" key="1">
    <source>
        <dbReference type="EMBL" id="KOF93512.1"/>
    </source>
</evidence>
<name>A0A0L8HWC3_OCTBM</name>
<protein>
    <submittedName>
        <fullName evidence="1">Uncharacterized protein</fullName>
    </submittedName>
</protein>
<dbReference type="EMBL" id="KQ417146">
    <property type="protein sequence ID" value="KOF93512.1"/>
    <property type="molecule type" value="Genomic_DNA"/>
</dbReference>
<proteinExistence type="predicted"/>
<organism evidence="1">
    <name type="scientific">Octopus bimaculoides</name>
    <name type="common">California two-spotted octopus</name>
    <dbReference type="NCBI Taxonomy" id="37653"/>
    <lineage>
        <taxon>Eukaryota</taxon>
        <taxon>Metazoa</taxon>
        <taxon>Spiralia</taxon>
        <taxon>Lophotrochozoa</taxon>
        <taxon>Mollusca</taxon>
        <taxon>Cephalopoda</taxon>
        <taxon>Coleoidea</taxon>
        <taxon>Octopodiformes</taxon>
        <taxon>Octopoda</taxon>
        <taxon>Incirrata</taxon>
        <taxon>Octopodidae</taxon>
        <taxon>Octopus</taxon>
    </lineage>
</organism>
<accession>A0A0L8HWC3</accession>
<sequence length="223" mass="26302">MRESRSRERIIYKLDSCRDHVILSREMEPTMNMKIHFVLYFTLCFFLARGQECPVSVIYGAKFQEHAYPAKQGESFFDILKHCYQSNWCKAFSYNSKSAVYYLSNYTSHNATVIVIKNDWQHIEFIKSFKFEMKYNLDDIQSPSGCTLRNLRTVYFKNELNKNGGIQATRYTRRLDTNTFTKLLKRPDDRIHSRISCAASCDLTSECIGFTYINNKCAFKTFY</sequence>
<reference evidence="1" key="1">
    <citation type="submission" date="2015-07" db="EMBL/GenBank/DDBJ databases">
        <title>MeaNS - Measles Nucleotide Surveillance Program.</title>
        <authorList>
            <person name="Tran T."/>
            <person name="Druce J."/>
        </authorList>
    </citation>
    <scope>NUCLEOTIDE SEQUENCE</scope>
    <source>
        <strain evidence="1">UCB-OBI-ISO-001</strain>
        <tissue evidence="1">Gonad</tissue>
    </source>
</reference>
<dbReference type="AlphaFoldDB" id="A0A0L8HWC3"/>
<dbReference type="OrthoDB" id="10321687at2759"/>